<evidence type="ECO:0000256" key="13">
    <source>
        <dbReference type="ARBA" id="ARBA00030231"/>
    </source>
</evidence>
<dbReference type="SUPFAM" id="SSF51197">
    <property type="entry name" value="Clavaminate synthase-like"/>
    <property type="match status" value="1"/>
</dbReference>
<evidence type="ECO:0000256" key="1">
    <source>
        <dbReference type="ARBA" id="ARBA00001806"/>
    </source>
</evidence>
<evidence type="ECO:0000256" key="8">
    <source>
        <dbReference type="ARBA" id="ARBA00022679"/>
    </source>
</evidence>
<feature type="region of interest" description="Disordered" evidence="16">
    <location>
        <begin position="675"/>
        <end position="709"/>
    </location>
</feature>
<organism evidence="18 19">
    <name type="scientific">Alternaria panax</name>
    <dbReference type="NCBI Taxonomy" id="48097"/>
    <lineage>
        <taxon>Eukaryota</taxon>
        <taxon>Fungi</taxon>
        <taxon>Dikarya</taxon>
        <taxon>Ascomycota</taxon>
        <taxon>Pezizomycotina</taxon>
        <taxon>Dothideomycetes</taxon>
        <taxon>Pleosporomycetidae</taxon>
        <taxon>Pleosporales</taxon>
        <taxon>Pleosporineae</taxon>
        <taxon>Pleosporaceae</taxon>
        <taxon>Alternaria</taxon>
        <taxon>Alternaria sect. Panax</taxon>
    </lineage>
</organism>
<evidence type="ECO:0000256" key="15">
    <source>
        <dbReference type="ARBA" id="ARBA00049250"/>
    </source>
</evidence>
<sequence>MANDTATPKTLRERRDVDIMHTNDSSIVSKRSVSRLYLGHEPDFYEPFVPHFLRRNPLINRGYWLRMHAIEQAVRHFLEDGGQRRKVVVNLGCGYDPLPFQFWHRYAALTQSSTFCDPPVYLRSDKYMALGCDLKDLVTLERLLRAEFDLPSSSILFVAEVSVTYMPLNDSDALIRWASTMEHARFCILEQYLPQGPAHPFAKTMLSHFDKLQASIKAVKLHSSLAQQATRFRNAGWPTLITARNLWDLWSDDVFTPPTLRRRLDAIEPFDEWEEFALFGGHYFLLVASNAEKRRIPESVHGEAPLATEGCSKATDAETITLQTLEPSTGGAVTPRRFAAAFTFHTDSVAFHGGQGTQARLADMDVLRRGDHNEDRIIKPCDFLPSPRMCHTITSMPNGEALLVGGRGSPTKACADCWLFGHGAWTKVDDLVPARYRHCAVAVKLESGELQTHGVLIFGGKASDGTVLDAENYCALWTASNGWHSIPVDGPRPSARFGAAMSTIDSAQNWGLLTGGANESGVVVEDAVWEWSVSATPTPRLNFRDRTNHVHSSLENSACARIGASLVPWNDSLLLIGGVSKKHIHSLSDDFLLLRCKDTTIDVEHPILQISPPNAWPLLVGVGAVSTSRGEIVLAGGGAVCFSMGSYWNKEPITILSGIAQGAKAWRRVVPSQISGTAGTKGTQASTVGTTSKGRPGEANAGKRPATAARTTEIARIQIQSADDFAKLTASSKPAIIEGLEIGPCTDLWTLDYLKEKLGPQRELVIHECSSNRMTFGDKNFAYVRKSVSDFLGGIAEGSHAYLRAVSSSQPNKLPTKLEHDFPEISDDFCVPEVCSIVKENYHSSPLRISGPVSMWLHYDVLSNILCQVRGSKTLVLYPPTDVSLLDFPPGGSSSDMDILTSKSPKLRRTHPHVASLKPGDILYIPPMWSHTATPEDGVSVAVNVFWKGLEKGYAAGKDVYGNRDLQAYENGRRDVEKIVRAFKDLPVDVSKFYLQRLAGEILERSEKLGERRQKSHGKADEE</sequence>
<dbReference type="InterPro" id="IPR003347">
    <property type="entry name" value="JmjC_dom"/>
</dbReference>
<comment type="pathway">
    <text evidence="2">tRNA modification; wybutosine-tRNA(Phe) biosynthesis.</text>
</comment>
<dbReference type="Pfam" id="PF13418">
    <property type="entry name" value="Beta-prop_TYW4"/>
    <property type="match status" value="1"/>
</dbReference>
<dbReference type="Gene3D" id="2.120.10.80">
    <property type="entry name" value="Kelch-type beta propeller"/>
    <property type="match status" value="1"/>
</dbReference>
<evidence type="ECO:0000256" key="12">
    <source>
        <dbReference type="ARBA" id="ARBA00029750"/>
    </source>
</evidence>
<evidence type="ECO:0000256" key="3">
    <source>
        <dbReference type="ARBA" id="ARBA00010703"/>
    </source>
</evidence>
<dbReference type="Pfam" id="PF13621">
    <property type="entry name" value="Cupin_8"/>
    <property type="match status" value="1"/>
</dbReference>
<comment type="function">
    <text evidence="11">Probable S-adenosyl-L-methionine-dependent methyltransferase that acts as a component of the wybutosine biosynthesis pathway. Wybutosine is a hyper modified guanosine with a tricyclic base found at the 3'-position adjacent to the anticodon of eukaryotic phenylalanine tRNA. May methylate the carboxyl group of leucine residues to form alpha-leucine ester residues.</text>
</comment>
<dbReference type="PANTHER" id="PTHR46529">
    <property type="entry name" value="TRNA WYBUTOSINE-SYNTHESIZING PROTEIN 4"/>
    <property type="match status" value="1"/>
</dbReference>
<gene>
    <name evidence="18" type="ORF">G6011_04722</name>
</gene>
<keyword evidence="8 18" id="KW-0808">Transferase</keyword>
<keyword evidence="7 18" id="KW-0489">Methyltransferase</keyword>
<dbReference type="GO" id="GO:0030488">
    <property type="term" value="P:tRNA methylation"/>
    <property type="evidence" value="ECO:0007669"/>
    <property type="project" value="TreeGrafter"/>
</dbReference>
<dbReference type="Gene3D" id="2.60.120.650">
    <property type="entry name" value="Cupin"/>
    <property type="match status" value="1"/>
</dbReference>
<evidence type="ECO:0000313" key="19">
    <source>
        <dbReference type="Proteomes" id="UP001199106"/>
    </source>
</evidence>
<evidence type="ECO:0000259" key="17">
    <source>
        <dbReference type="PROSITE" id="PS51184"/>
    </source>
</evidence>
<dbReference type="GO" id="GO:0031591">
    <property type="term" value="P:wybutosine biosynthetic process"/>
    <property type="evidence" value="ECO:0007669"/>
    <property type="project" value="TreeGrafter"/>
</dbReference>
<evidence type="ECO:0000256" key="16">
    <source>
        <dbReference type="SAM" id="MobiDB-lite"/>
    </source>
</evidence>
<evidence type="ECO:0000256" key="6">
    <source>
        <dbReference type="ARBA" id="ARBA00018045"/>
    </source>
</evidence>
<protein>
    <recommendedName>
        <fullName evidence="6">tRNA wybutosine-synthesizing protein 4</fullName>
        <ecNumber evidence="5">2.1.1.290</ecNumber>
        <ecNumber evidence="4">2.3.1.231</ecNumber>
    </recommendedName>
    <alternativeName>
        <fullName evidence="13">Leucine carboxyl methyltransferase 2</fullName>
    </alternativeName>
    <alternativeName>
        <fullName evidence="14">tRNA(Phe) (7-(3-amino-3-(methoxycarbonyl)propyl)wyosine(37)-N)-methoxycarbonyltransferase</fullName>
    </alternativeName>
    <alternativeName>
        <fullName evidence="12">tRNA(Phe) (7-(3-amino-3-carboxypropyl)wyosine(37)-O)-methyltransferase</fullName>
    </alternativeName>
</protein>
<dbReference type="EMBL" id="JAANER010000002">
    <property type="protein sequence ID" value="KAG9194687.1"/>
    <property type="molecule type" value="Genomic_DNA"/>
</dbReference>
<dbReference type="EC" id="2.3.1.231" evidence="4"/>
<keyword evidence="19" id="KW-1185">Reference proteome</keyword>
<dbReference type="PROSITE" id="PS51184">
    <property type="entry name" value="JMJC"/>
    <property type="match status" value="1"/>
</dbReference>
<dbReference type="SMART" id="SM00558">
    <property type="entry name" value="JmjC"/>
    <property type="match status" value="1"/>
</dbReference>
<evidence type="ECO:0000256" key="2">
    <source>
        <dbReference type="ARBA" id="ARBA00004797"/>
    </source>
</evidence>
<evidence type="ECO:0000256" key="10">
    <source>
        <dbReference type="ARBA" id="ARBA00022694"/>
    </source>
</evidence>
<keyword evidence="18" id="KW-0012">Acyltransferase</keyword>
<evidence type="ECO:0000256" key="4">
    <source>
        <dbReference type="ARBA" id="ARBA00012155"/>
    </source>
</evidence>
<feature type="compositionally biased region" description="Polar residues" evidence="16">
    <location>
        <begin position="675"/>
        <end position="693"/>
    </location>
</feature>
<feature type="domain" description="JmjC" evidence="17">
    <location>
        <begin position="811"/>
        <end position="964"/>
    </location>
</feature>
<dbReference type="InterPro" id="IPR029063">
    <property type="entry name" value="SAM-dependent_MTases_sf"/>
</dbReference>
<comment type="catalytic activity">
    <reaction evidence="1">
        <text>7-[(3S)-3-amino-3-carboxypropyl]wyosine(37) in tRNA(Phe) + S-adenosyl-L-methionine = 7-[(3S)-(3-amino-3-methoxycarbonyl)propyl]wyosine(37) in tRNA(Phe) + S-adenosyl-L-homocysteine</text>
        <dbReference type="Rhea" id="RHEA:36903"/>
        <dbReference type="Rhea" id="RHEA-COMP:10379"/>
        <dbReference type="Rhea" id="RHEA-COMP:11844"/>
        <dbReference type="ChEBI" id="CHEBI:57856"/>
        <dbReference type="ChEBI" id="CHEBI:59789"/>
        <dbReference type="ChEBI" id="CHEBI:73543"/>
        <dbReference type="ChEBI" id="CHEBI:74275"/>
        <dbReference type="EC" id="2.1.1.290"/>
    </reaction>
</comment>
<evidence type="ECO:0000256" key="5">
    <source>
        <dbReference type="ARBA" id="ARBA00012779"/>
    </source>
</evidence>
<dbReference type="FunFam" id="2.60.120.650:FF:000043">
    <property type="entry name" value="tRNA wybutosine-synthesizing protein 4"/>
    <property type="match status" value="1"/>
</dbReference>
<proteinExistence type="inferred from homology"/>
<evidence type="ECO:0000256" key="7">
    <source>
        <dbReference type="ARBA" id="ARBA00022603"/>
    </source>
</evidence>
<comment type="caution">
    <text evidence="18">The sequence shown here is derived from an EMBL/GenBank/DDBJ whole genome shotgun (WGS) entry which is preliminary data.</text>
</comment>
<evidence type="ECO:0000313" key="18">
    <source>
        <dbReference type="EMBL" id="KAG9194687.1"/>
    </source>
</evidence>
<name>A0AAD4IHJ0_9PLEO</name>
<dbReference type="GO" id="GO:0008175">
    <property type="term" value="F:tRNA methyltransferase activity"/>
    <property type="evidence" value="ECO:0007669"/>
    <property type="project" value="TreeGrafter"/>
</dbReference>
<dbReference type="PANTHER" id="PTHR46529:SF1">
    <property type="entry name" value="TRNA WYBUTOSINE-SYNTHESIZING PROTEIN 4"/>
    <property type="match status" value="1"/>
</dbReference>
<dbReference type="Proteomes" id="UP001199106">
    <property type="component" value="Unassembled WGS sequence"/>
</dbReference>
<keyword evidence="10" id="KW-0819">tRNA processing</keyword>
<dbReference type="InterPro" id="IPR007213">
    <property type="entry name" value="Ppm1/Ppm2/Tcmp"/>
</dbReference>
<comment type="catalytic activity">
    <reaction evidence="15">
        <text>7-[(3S)-(3-amino-3-methoxycarbonyl)propyl]wyosine(37) in tRNA(Phe) + S-adenosyl-L-methionine + CO2 = wybutosine(37) in tRNA(Phe) + S-adenosyl-L-homocysteine + 2 H(+)</text>
        <dbReference type="Rhea" id="RHEA:37119"/>
        <dbReference type="Rhea" id="RHEA-COMP:11844"/>
        <dbReference type="Rhea" id="RHEA-COMP:11847"/>
        <dbReference type="ChEBI" id="CHEBI:15378"/>
        <dbReference type="ChEBI" id="CHEBI:16526"/>
        <dbReference type="ChEBI" id="CHEBI:57856"/>
        <dbReference type="ChEBI" id="CHEBI:59789"/>
        <dbReference type="ChEBI" id="CHEBI:73544"/>
        <dbReference type="ChEBI" id="CHEBI:74275"/>
        <dbReference type="EC" id="2.3.1.231"/>
    </reaction>
</comment>
<dbReference type="Gene3D" id="3.40.50.150">
    <property type="entry name" value="Vaccinia Virus protein VP39"/>
    <property type="match status" value="2"/>
</dbReference>
<dbReference type="GO" id="GO:0016746">
    <property type="term" value="F:acyltransferase activity"/>
    <property type="evidence" value="ECO:0007669"/>
    <property type="project" value="UniProtKB-KW"/>
</dbReference>
<evidence type="ECO:0000256" key="11">
    <source>
        <dbReference type="ARBA" id="ARBA00025588"/>
    </source>
</evidence>
<evidence type="ECO:0000256" key="9">
    <source>
        <dbReference type="ARBA" id="ARBA00022691"/>
    </source>
</evidence>
<accession>A0AAD4IHJ0</accession>
<comment type="similarity">
    <text evidence="3">Belongs to the methyltransferase superfamily. LCMT family.</text>
</comment>
<dbReference type="InterPro" id="IPR015915">
    <property type="entry name" value="Kelch-typ_b-propeller"/>
</dbReference>
<evidence type="ECO:0000256" key="14">
    <source>
        <dbReference type="ARBA" id="ARBA00030847"/>
    </source>
</evidence>
<reference evidence="18" key="1">
    <citation type="submission" date="2021-07" db="EMBL/GenBank/DDBJ databases">
        <title>Genome Resource of American Ginseng Black Spot Pathogen Alternaria panax.</title>
        <authorList>
            <person name="Qiu C."/>
            <person name="Wang W."/>
            <person name="Liu Z."/>
        </authorList>
    </citation>
    <scope>NUCLEOTIDE SEQUENCE</scope>
    <source>
        <strain evidence="18">BNCC115425</strain>
    </source>
</reference>
<keyword evidence="9" id="KW-0949">S-adenosyl-L-methionine</keyword>
<dbReference type="SUPFAM" id="SSF117281">
    <property type="entry name" value="Kelch motif"/>
    <property type="match status" value="1"/>
</dbReference>
<dbReference type="Pfam" id="PF04072">
    <property type="entry name" value="LCM"/>
    <property type="match status" value="1"/>
</dbReference>
<dbReference type="SUPFAM" id="SSF53335">
    <property type="entry name" value="S-adenosyl-L-methionine-dependent methyltransferases"/>
    <property type="match status" value="1"/>
</dbReference>
<dbReference type="AlphaFoldDB" id="A0AAD4IHJ0"/>
<dbReference type="Gene3D" id="6.10.140.1470">
    <property type="match status" value="1"/>
</dbReference>
<dbReference type="EC" id="2.1.1.290" evidence="5"/>
<dbReference type="InterPro" id="IPR041667">
    <property type="entry name" value="Cupin_8"/>
</dbReference>